<name>A0A5D3DQ18_CUCMM</name>
<dbReference type="EMBL" id="SSTD01003772">
    <property type="protein sequence ID" value="TYK25766.1"/>
    <property type="molecule type" value="Genomic_DNA"/>
</dbReference>
<dbReference type="AlphaFoldDB" id="A0A5D3DQ18"/>
<evidence type="ECO:0000313" key="4">
    <source>
        <dbReference type="Proteomes" id="UP000321947"/>
    </source>
</evidence>
<evidence type="ECO:0000313" key="3">
    <source>
        <dbReference type="Proteomes" id="UP000321393"/>
    </source>
</evidence>
<organism evidence="2 4">
    <name type="scientific">Cucumis melo var. makuwa</name>
    <name type="common">Oriental melon</name>
    <dbReference type="NCBI Taxonomy" id="1194695"/>
    <lineage>
        <taxon>Eukaryota</taxon>
        <taxon>Viridiplantae</taxon>
        <taxon>Streptophyta</taxon>
        <taxon>Embryophyta</taxon>
        <taxon>Tracheophyta</taxon>
        <taxon>Spermatophyta</taxon>
        <taxon>Magnoliopsida</taxon>
        <taxon>eudicotyledons</taxon>
        <taxon>Gunneridae</taxon>
        <taxon>Pentapetalae</taxon>
        <taxon>rosids</taxon>
        <taxon>fabids</taxon>
        <taxon>Cucurbitales</taxon>
        <taxon>Cucurbitaceae</taxon>
        <taxon>Benincaseae</taxon>
        <taxon>Cucumis</taxon>
    </lineage>
</organism>
<dbReference type="EMBL" id="SSTE01018682">
    <property type="protein sequence ID" value="KAA0038831.1"/>
    <property type="molecule type" value="Genomic_DNA"/>
</dbReference>
<reference evidence="3 4" key="1">
    <citation type="submission" date="2019-08" db="EMBL/GenBank/DDBJ databases">
        <title>Draft genome sequences of two oriental melons (Cucumis melo L. var makuwa).</title>
        <authorList>
            <person name="Kwon S.-Y."/>
        </authorList>
    </citation>
    <scope>NUCLEOTIDE SEQUENCE [LARGE SCALE GENOMIC DNA]</scope>
    <source>
        <strain evidence="4">cv. Chang Bougi</strain>
        <strain evidence="3">cv. SW 3</strain>
        <tissue evidence="2">Leaf</tissue>
    </source>
</reference>
<evidence type="ECO:0000313" key="2">
    <source>
        <dbReference type="EMBL" id="TYK25766.1"/>
    </source>
</evidence>
<evidence type="ECO:0000313" key="1">
    <source>
        <dbReference type="EMBL" id="KAA0038831.1"/>
    </source>
</evidence>
<dbReference type="Proteomes" id="UP000321947">
    <property type="component" value="Unassembled WGS sequence"/>
</dbReference>
<sequence length="189" mass="21834">MYERKNISQGIVSLMMGPTLEDVLEVEDIANEQLNVSKIVVGHRVDEHVEHYTLCRAEVDPTVVETLDVCHVVNDFTMMMNNYHHFKAYRVFMSTRIMLSANGFHEVDMYLELDDLYNNTVGSSLVGDTLDAPQPISTPTLRRRQYSWNLEFERYVQQNEKIPISIPLGRDKLILSYAIWFSCAIDVLT</sequence>
<proteinExistence type="predicted"/>
<comment type="caution">
    <text evidence="2">The sequence shown here is derived from an EMBL/GenBank/DDBJ whole genome shotgun (WGS) entry which is preliminary data.</text>
</comment>
<protein>
    <submittedName>
        <fullName evidence="2">(R)-mandelonitrile lyase 1-like</fullName>
    </submittedName>
</protein>
<gene>
    <name evidence="2" type="ORF">E5676_scaffold862G00720</name>
    <name evidence="1" type="ORF">E6C27_scaffold279G00140</name>
</gene>
<dbReference type="GO" id="GO:0016829">
    <property type="term" value="F:lyase activity"/>
    <property type="evidence" value="ECO:0007669"/>
    <property type="project" value="UniProtKB-KW"/>
</dbReference>
<accession>A0A5D3DQ18</accession>
<dbReference type="Proteomes" id="UP000321393">
    <property type="component" value="Unassembled WGS sequence"/>
</dbReference>
<keyword evidence="2" id="KW-0456">Lyase</keyword>